<dbReference type="GO" id="GO:0010960">
    <property type="term" value="P:magnesium ion homeostasis"/>
    <property type="evidence" value="ECO:0007669"/>
    <property type="project" value="InterPro"/>
</dbReference>
<keyword evidence="2 4" id="KW-1133">Transmembrane helix</keyword>
<feature type="domain" description="CNNM transmembrane" evidence="5">
    <location>
        <begin position="1"/>
        <end position="166"/>
    </location>
</feature>
<evidence type="ECO:0000313" key="6">
    <source>
        <dbReference type="Proteomes" id="UP000887575"/>
    </source>
</evidence>
<keyword evidence="2 4" id="KW-0812">Transmembrane</keyword>
<feature type="compositionally biased region" description="Polar residues" evidence="3">
    <location>
        <begin position="551"/>
        <end position="568"/>
    </location>
</feature>
<organism evidence="6 7">
    <name type="scientific">Mesorhabditis belari</name>
    <dbReference type="NCBI Taxonomy" id="2138241"/>
    <lineage>
        <taxon>Eukaryota</taxon>
        <taxon>Metazoa</taxon>
        <taxon>Ecdysozoa</taxon>
        <taxon>Nematoda</taxon>
        <taxon>Chromadorea</taxon>
        <taxon>Rhabditida</taxon>
        <taxon>Rhabditina</taxon>
        <taxon>Rhabditomorpha</taxon>
        <taxon>Rhabditoidea</taxon>
        <taxon>Rhabditidae</taxon>
        <taxon>Mesorhabditinae</taxon>
        <taxon>Mesorhabditis</taxon>
    </lineage>
</organism>
<accession>A0AAF3F6I6</accession>
<dbReference type="AlphaFoldDB" id="A0AAF3F6I6"/>
<feature type="compositionally biased region" description="Polar residues" evidence="3">
    <location>
        <begin position="577"/>
        <end position="609"/>
    </location>
</feature>
<dbReference type="GO" id="GO:0022857">
    <property type="term" value="F:transmembrane transporter activity"/>
    <property type="evidence" value="ECO:0007669"/>
    <property type="project" value="TreeGrafter"/>
</dbReference>
<keyword evidence="1" id="KW-0813">Transport</keyword>
<dbReference type="InterPro" id="IPR045095">
    <property type="entry name" value="ACDP"/>
</dbReference>
<keyword evidence="6" id="KW-1185">Reference proteome</keyword>
<feature type="compositionally biased region" description="Basic and acidic residues" evidence="3">
    <location>
        <begin position="610"/>
        <end position="619"/>
    </location>
</feature>
<reference evidence="7" key="1">
    <citation type="submission" date="2024-02" db="UniProtKB">
        <authorList>
            <consortium name="WormBaseParasite"/>
        </authorList>
    </citation>
    <scope>IDENTIFICATION</scope>
</reference>
<dbReference type="SUPFAM" id="SSF54631">
    <property type="entry name" value="CBS-domain pair"/>
    <property type="match status" value="1"/>
</dbReference>
<keyword evidence="2 4" id="KW-0472">Membrane</keyword>
<dbReference type="PANTHER" id="PTHR12064:SF4">
    <property type="entry name" value="METAL TRANSPORTER CNNM-4"/>
    <property type="match status" value="1"/>
</dbReference>
<protein>
    <recommendedName>
        <fullName evidence="5">CNNM transmembrane domain-containing protein</fullName>
    </recommendedName>
</protein>
<dbReference type="WBParaSite" id="MBELARI_LOCUS21253">
    <property type="protein sequence ID" value="MBELARI_LOCUS21253"/>
    <property type="gene ID" value="MBELARI_LOCUS21253"/>
</dbReference>
<dbReference type="PROSITE" id="PS51846">
    <property type="entry name" value="CNNM"/>
    <property type="match status" value="1"/>
</dbReference>
<evidence type="ECO:0000259" key="5">
    <source>
        <dbReference type="PROSITE" id="PS51846"/>
    </source>
</evidence>
<evidence type="ECO:0000313" key="7">
    <source>
        <dbReference type="WBParaSite" id="MBELARI_LOCUS21253"/>
    </source>
</evidence>
<name>A0AAF3F6I6_9BILA</name>
<dbReference type="PANTHER" id="PTHR12064">
    <property type="entry name" value="METAL TRANSPORTER CNNM"/>
    <property type="match status" value="1"/>
</dbReference>
<dbReference type="Proteomes" id="UP000887575">
    <property type="component" value="Unassembled WGS sequence"/>
</dbReference>
<dbReference type="InterPro" id="IPR046342">
    <property type="entry name" value="CBS_dom_sf"/>
</dbReference>
<dbReference type="Pfam" id="PF01595">
    <property type="entry name" value="CNNM"/>
    <property type="match status" value="1"/>
</dbReference>
<evidence type="ECO:0000256" key="3">
    <source>
        <dbReference type="SAM" id="MobiDB-lite"/>
    </source>
</evidence>
<evidence type="ECO:0000256" key="1">
    <source>
        <dbReference type="ARBA" id="ARBA00023065"/>
    </source>
</evidence>
<sequence length="619" mass="71004">MVTILDIRQLMWHKMSPKLIARHGNKKESKRAKEMIKLRKYGNWIICTYATLNVFVNTVLTILSEKAFPDSWGVGKQIAEIFIPAVFIVAFGELTPQVICHRRGLIISWMTRYFTWFCLFALSPVCYPVARLINCFLGREMAKYTKVEAIELVSQNIRSSTEEEILKRIQNLQKTVVSQVHTHVEDIFRLTDKDILDEKLLFVIAEKGYTRVPIFETNNLMRYILNTRDLLTVPLSPTLTIGKYLSGFDQKPEIRVVLADTPVIVVLIEMLRTQNHMYTVVRCDGPSQLLGYDGSDSVWSKNRRAKPHEDQSVLAWLKEPIGPGEIPQPAKLNLIQMLFSAHPKLKEKGFDLRMAHQAMNSSVLYQTKRDTIVCRKGEIIKRIFVIYVGGLIVDKNNYIAPIIHGIELLKELCETEIYRNREILAVSQNTLLLQKGTVFYWLSPTDLLNQLIFSKKKKIAKEFFIGINSQIKVESLSQTKDFVPAEFESLTNKQHPTQTEILWKECETKEKTFKHFCKQLPDETREWTINEERADDTQFDTEMDSERIQRSNKTSKGVSRAAVSQSGTAVLPIDCSSLISPTCHSPPKTQESFTKLGETQSREATPQPKQESRVTRGDS</sequence>
<feature type="transmembrane region" description="Helical" evidence="4">
    <location>
        <begin position="41"/>
        <end position="62"/>
    </location>
</feature>
<proteinExistence type="predicted"/>
<dbReference type="GO" id="GO:0005886">
    <property type="term" value="C:plasma membrane"/>
    <property type="evidence" value="ECO:0007669"/>
    <property type="project" value="TreeGrafter"/>
</dbReference>
<dbReference type="InterPro" id="IPR002550">
    <property type="entry name" value="CNNM"/>
</dbReference>
<feature type="region of interest" description="Disordered" evidence="3">
    <location>
        <begin position="528"/>
        <end position="619"/>
    </location>
</feature>
<evidence type="ECO:0000256" key="4">
    <source>
        <dbReference type="SAM" id="Phobius"/>
    </source>
</evidence>
<dbReference type="GO" id="GO:0006811">
    <property type="term" value="P:monoatomic ion transport"/>
    <property type="evidence" value="ECO:0007669"/>
    <property type="project" value="UniProtKB-KW"/>
</dbReference>
<feature type="transmembrane region" description="Helical" evidence="4">
    <location>
        <begin position="113"/>
        <end position="130"/>
    </location>
</feature>
<keyword evidence="1" id="KW-0406">Ion transport</keyword>
<feature type="transmembrane region" description="Helical" evidence="4">
    <location>
        <begin position="74"/>
        <end position="92"/>
    </location>
</feature>
<dbReference type="Gene3D" id="3.10.580.10">
    <property type="entry name" value="CBS-domain"/>
    <property type="match status" value="1"/>
</dbReference>
<evidence type="ECO:0000256" key="2">
    <source>
        <dbReference type="PROSITE-ProRule" id="PRU01193"/>
    </source>
</evidence>